<dbReference type="EMBL" id="QGDI01000002">
    <property type="protein sequence ID" value="PWJ14723.1"/>
    <property type="molecule type" value="Genomic_DNA"/>
</dbReference>
<dbReference type="SUPFAM" id="SSF56112">
    <property type="entry name" value="Protein kinase-like (PK-like)"/>
    <property type="match status" value="1"/>
</dbReference>
<dbReference type="AlphaFoldDB" id="A0A315Y3C2"/>
<comment type="caution">
    <text evidence="3">The sequence shown here is derived from an EMBL/GenBank/DDBJ whole genome shotgun (WGS) entry which is preliminary data.</text>
</comment>
<evidence type="ECO:0000313" key="3">
    <source>
        <dbReference type="EMBL" id="PWJ14723.1"/>
    </source>
</evidence>
<organism evidence="3 4">
    <name type="scientific">Ruminococcus flavefaciens</name>
    <dbReference type="NCBI Taxonomy" id="1265"/>
    <lineage>
        <taxon>Bacteria</taxon>
        <taxon>Bacillati</taxon>
        <taxon>Bacillota</taxon>
        <taxon>Clostridia</taxon>
        <taxon>Eubacteriales</taxon>
        <taxon>Oscillospiraceae</taxon>
        <taxon>Ruminococcus</taxon>
    </lineage>
</organism>
<dbReference type="InterPro" id="IPR011009">
    <property type="entry name" value="Kinase-like_dom_sf"/>
</dbReference>
<dbReference type="GO" id="GO:0005524">
    <property type="term" value="F:ATP binding"/>
    <property type="evidence" value="ECO:0007669"/>
    <property type="project" value="InterPro"/>
</dbReference>
<dbReference type="Gene3D" id="1.10.510.10">
    <property type="entry name" value="Transferase(Phosphotransferase) domain 1"/>
    <property type="match status" value="1"/>
</dbReference>
<gene>
    <name evidence="3" type="ORF">IE37_00709</name>
</gene>
<keyword evidence="1" id="KW-1133">Transmembrane helix</keyword>
<accession>A0A315Y3C2</accession>
<keyword evidence="1" id="KW-0472">Membrane</keyword>
<evidence type="ECO:0000256" key="1">
    <source>
        <dbReference type="SAM" id="Phobius"/>
    </source>
</evidence>
<dbReference type="PANTHER" id="PTHR44167:SF18">
    <property type="entry name" value="PROTEIN KINASE DOMAIN-CONTAINING PROTEIN"/>
    <property type="match status" value="1"/>
</dbReference>
<proteinExistence type="predicted"/>
<dbReference type="Pfam" id="PF00069">
    <property type="entry name" value="Pkinase"/>
    <property type="match status" value="1"/>
</dbReference>
<name>A0A315Y3C2_RUMFL</name>
<dbReference type="GO" id="GO:0005737">
    <property type="term" value="C:cytoplasm"/>
    <property type="evidence" value="ECO:0007669"/>
    <property type="project" value="TreeGrafter"/>
</dbReference>
<feature type="domain" description="Protein kinase" evidence="2">
    <location>
        <begin position="20"/>
        <end position="387"/>
    </location>
</feature>
<sequence>MSREIRGTDFKFTVDTSHGLNKDGFIAIGTESIVYKGLKTANEGGLQFSCVLKFKPRYVQSGSEVIDRLKKFKEEELTIFDDLQECRSIVRIFDVIEDLGDFSMPCEHIASKVINRDGYFCVVEEYIDGWSLEEYCREESWKLRKAQQLENGLSRVINYHDYPEEERQRIDLSYKNYANIIKYQGEIIQFMINLCEILEFVTEKKNILHLDIKPENVMVTKYGRELVLIDFGRAKRITKADRFARVKMAPANYSGKETVERMFQYGTLGYAAPECYTEAADGSEFPFRQPLEKGKMSIESDIFSFGATFWECLNIFELVTGNKWFSGESHDFYKANFLSDEAYCDRDLSLTSIHYHKKLENIIRTCTKARTTHYLEEDNREFYHSYSELKKDIEDARNSAPTIVRAENIKVRNAFGMFGVTMAVATAFLLMIFLYRLVGYGVAMDKWDSLMSGYNVTRFYKLDTISTDLMKTAPGSKQESTYNMISEFTYQDGDIDDKEAALLVKLLKKMNSREHLGEHIDEMMMHGNQKNFREISSEIMTLEPETESDGYRIAKAIYNTEVGRTDYIEAYELLDRYKDDSRFSNAVIKLRNVLDNDETIRMLADYKGIERSEIQQHLAEIGG</sequence>
<dbReference type="GO" id="GO:0004674">
    <property type="term" value="F:protein serine/threonine kinase activity"/>
    <property type="evidence" value="ECO:0007669"/>
    <property type="project" value="TreeGrafter"/>
</dbReference>
<dbReference type="PANTHER" id="PTHR44167">
    <property type="entry name" value="OVARIAN-SPECIFIC SERINE/THREONINE-PROTEIN KINASE LOK-RELATED"/>
    <property type="match status" value="1"/>
</dbReference>
<dbReference type="InterPro" id="IPR008271">
    <property type="entry name" value="Ser/Thr_kinase_AS"/>
</dbReference>
<dbReference type="Proteomes" id="UP000245720">
    <property type="component" value="Unassembled WGS sequence"/>
</dbReference>
<dbReference type="PROSITE" id="PS00108">
    <property type="entry name" value="PROTEIN_KINASE_ST"/>
    <property type="match status" value="1"/>
</dbReference>
<evidence type="ECO:0000313" key="4">
    <source>
        <dbReference type="Proteomes" id="UP000245720"/>
    </source>
</evidence>
<dbReference type="OrthoDB" id="9788659at2"/>
<feature type="transmembrane region" description="Helical" evidence="1">
    <location>
        <begin position="415"/>
        <end position="438"/>
    </location>
</feature>
<keyword evidence="3" id="KW-0418">Kinase</keyword>
<keyword evidence="1" id="KW-0812">Transmembrane</keyword>
<dbReference type="InterPro" id="IPR000719">
    <property type="entry name" value="Prot_kinase_dom"/>
</dbReference>
<reference evidence="3 4" key="1">
    <citation type="submission" date="2018-05" db="EMBL/GenBank/DDBJ databases">
        <title>The Hungate 1000. A catalogue of reference genomes from the rumen microbiome.</title>
        <authorList>
            <person name="Kelly W."/>
        </authorList>
    </citation>
    <scope>NUCLEOTIDE SEQUENCE [LARGE SCALE GENOMIC DNA]</scope>
    <source>
        <strain evidence="3 4">SAb67</strain>
    </source>
</reference>
<dbReference type="RefSeq" id="WP_109725583.1">
    <property type="nucleotide sequence ID" value="NZ_QGDI01000002.1"/>
</dbReference>
<keyword evidence="3" id="KW-0808">Transferase</keyword>
<evidence type="ECO:0000259" key="2">
    <source>
        <dbReference type="PROSITE" id="PS50011"/>
    </source>
</evidence>
<protein>
    <submittedName>
        <fullName evidence="3">Protein kinase-like protein</fullName>
    </submittedName>
</protein>
<dbReference type="PROSITE" id="PS50011">
    <property type="entry name" value="PROTEIN_KINASE_DOM"/>
    <property type="match status" value="1"/>
</dbReference>
<dbReference type="SMART" id="SM00220">
    <property type="entry name" value="S_TKc"/>
    <property type="match status" value="1"/>
</dbReference>